<evidence type="ECO:0000313" key="3">
    <source>
        <dbReference type="Proteomes" id="UP000677457"/>
    </source>
</evidence>
<evidence type="ECO:0000256" key="1">
    <source>
        <dbReference type="SAM" id="MobiDB-lite"/>
    </source>
</evidence>
<organism evidence="2 3">
    <name type="scientific">Salinispora arenicola</name>
    <dbReference type="NCBI Taxonomy" id="168697"/>
    <lineage>
        <taxon>Bacteria</taxon>
        <taxon>Bacillati</taxon>
        <taxon>Actinomycetota</taxon>
        <taxon>Actinomycetes</taxon>
        <taxon>Micromonosporales</taxon>
        <taxon>Micromonosporaceae</taxon>
        <taxon>Salinispora</taxon>
    </lineage>
</organism>
<comment type="caution">
    <text evidence="2">The sequence shown here is derived from an EMBL/GenBank/DDBJ whole genome shotgun (WGS) entry which is preliminary data.</text>
</comment>
<evidence type="ECO:0000313" key="2">
    <source>
        <dbReference type="EMBL" id="GIM85599.1"/>
    </source>
</evidence>
<reference evidence="2 3" key="1">
    <citation type="submission" date="2021-03" db="EMBL/GenBank/DDBJ databases">
        <title>Whole genome shotgun sequence of Salinispora arenicola NBRC 105043.</title>
        <authorList>
            <person name="Komaki H."/>
            <person name="Tamura T."/>
        </authorList>
    </citation>
    <scope>NUCLEOTIDE SEQUENCE [LARGE SCALE GENOMIC DNA]</scope>
    <source>
        <strain evidence="2 3">NBRC 105043</strain>
    </source>
</reference>
<proteinExistence type="predicted"/>
<name>A0ABQ4JU60_SALAC</name>
<protein>
    <submittedName>
        <fullName evidence="2">Uncharacterized protein</fullName>
    </submittedName>
</protein>
<feature type="region of interest" description="Disordered" evidence="1">
    <location>
        <begin position="21"/>
        <end position="51"/>
    </location>
</feature>
<feature type="compositionally biased region" description="Low complexity" evidence="1">
    <location>
        <begin position="32"/>
        <end position="51"/>
    </location>
</feature>
<dbReference type="EMBL" id="BOQM01000015">
    <property type="protein sequence ID" value="GIM85599.1"/>
    <property type="molecule type" value="Genomic_DNA"/>
</dbReference>
<keyword evidence="3" id="KW-1185">Reference proteome</keyword>
<sequence length="51" mass="5305">MLATNPFQWRSLRYARADSGRETAVSSNGQPSASYTAASATGVVATTPNSV</sequence>
<dbReference type="Proteomes" id="UP000677457">
    <property type="component" value="Unassembled WGS sequence"/>
</dbReference>
<gene>
    <name evidence="2" type="ORF">Sar04_23390</name>
</gene>
<accession>A0ABQ4JU60</accession>